<dbReference type="AlphaFoldDB" id="A0A1H0LG44"/>
<protein>
    <recommendedName>
        <fullName evidence="3">Excreted virulence factor EspC, type VII ESX diderm</fullName>
    </recommendedName>
</protein>
<evidence type="ECO:0000313" key="2">
    <source>
        <dbReference type="Proteomes" id="UP000186456"/>
    </source>
</evidence>
<organism evidence="1 2">
    <name type="scientific">Microbacterium testaceum (strain StLB037)</name>
    <dbReference type="NCBI Taxonomy" id="979556"/>
    <lineage>
        <taxon>Bacteria</taxon>
        <taxon>Bacillati</taxon>
        <taxon>Actinomycetota</taxon>
        <taxon>Actinomycetes</taxon>
        <taxon>Micrococcales</taxon>
        <taxon>Microbacteriaceae</taxon>
        <taxon>Microbacterium</taxon>
    </lineage>
</organism>
<gene>
    <name evidence="1" type="ORF">SAMN04487788_0532</name>
</gene>
<sequence>MSDAIYVDRDNMVRRMGLVVDEVDRLDAALASLPPAADGGAASALIGFIAGAAAEAANEYAGAVRLVGAVTESVLDDVQATEDQMQSEISRLEEGLAD</sequence>
<reference evidence="1 2" key="1">
    <citation type="submission" date="2016-10" db="EMBL/GenBank/DDBJ databases">
        <authorList>
            <person name="de Groot N.N."/>
        </authorList>
    </citation>
    <scope>NUCLEOTIDE SEQUENCE [LARGE SCALE GENOMIC DNA]</scope>
    <source>
        <strain evidence="1 2">StLB037</strain>
    </source>
</reference>
<name>A0A1H0LG44_MICTS</name>
<dbReference type="Proteomes" id="UP000186456">
    <property type="component" value="Unassembled WGS sequence"/>
</dbReference>
<accession>A0A1H0LG44</accession>
<dbReference type="EMBL" id="FNJN01000001">
    <property type="protein sequence ID" value="SDO67043.1"/>
    <property type="molecule type" value="Genomic_DNA"/>
</dbReference>
<dbReference type="RefSeq" id="WP_056227596.1">
    <property type="nucleotide sequence ID" value="NZ_FNJN01000001.1"/>
</dbReference>
<evidence type="ECO:0000313" key="1">
    <source>
        <dbReference type="EMBL" id="SDO67043.1"/>
    </source>
</evidence>
<proteinExistence type="predicted"/>
<evidence type="ECO:0008006" key="3">
    <source>
        <dbReference type="Google" id="ProtNLM"/>
    </source>
</evidence>